<evidence type="ECO:0000259" key="2">
    <source>
        <dbReference type="Pfam" id="PF13449"/>
    </source>
</evidence>
<comment type="caution">
    <text evidence="3">The sequence shown here is derived from an EMBL/GenBank/DDBJ whole genome shotgun (WGS) entry which is preliminary data.</text>
</comment>
<dbReference type="RefSeq" id="WP_157590946.1">
    <property type="nucleotide sequence ID" value="NZ_WPIN01000032.1"/>
</dbReference>
<dbReference type="EMBL" id="WPIN01000032">
    <property type="protein sequence ID" value="MVM36145.1"/>
    <property type="molecule type" value="Genomic_DNA"/>
</dbReference>
<protein>
    <submittedName>
        <fullName evidence="3">Esterase-like activity of phytase family protein</fullName>
    </submittedName>
</protein>
<dbReference type="AlphaFoldDB" id="A0A7K1SQQ8"/>
<gene>
    <name evidence="3" type="ORF">GO755_39400</name>
</gene>
<keyword evidence="4" id="KW-1185">Reference proteome</keyword>
<keyword evidence="1" id="KW-0732">Signal</keyword>
<feature type="signal peptide" evidence="1">
    <location>
        <begin position="1"/>
        <end position="18"/>
    </location>
</feature>
<evidence type="ECO:0000256" key="1">
    <source>
        <dbReference type="SAM" id="SignalP"/>
    </source>
</evidence>
<sequence>MRLLLVLACWLTIGIASGDAAFGQSLQFTFEGDSLTLPLVRDSLRGISGLEIVPSTGEWHFVSDRGWHFVFNGIKNIRDLRDSSHLKLAQKNPFWFESVRYDRNGGYFWTDEHEFVTSLLYGKTVRDSASQILMKIPLPGSNKGLEGLAITSTGTLWVAPEAGWEGETRMSQDTISFFRYPNPLSADPVVERFAYPINRCPFAQGEERVGGISEILAVDDQRVLVLERCYDASQKRVTANLYVATSNEQTHTLTKELAFDFNRQFPGTVCNLEAMAWADEQHQTLVLIADDNFRVNKTLRNQVIVLRKR</sequence>
<proteinExistence type="predicted"/>
<name>A0A7K1SQQ8_9BACT</name>
<dbReference type="Proteomes" id="UP000436006">
    <property type="component" value="Unassembled WGS sequence"/>
</dbReference>
<dbReference type="InterPro" id="IPR027372">
    <property type="entry name" value="Phytase-like_dom"/>
</dbReference>
<evidence type="ECO:0000313" key="3">
    <source>
        <dbReference type="EMBL" id="MVM36145.1"/>
    </source>
</evidence>
<feature type="domain" description="Phytase-like" evidence="2">
    <location>
        <begin position="44"/>
        <end position="293"/>
    </location>
</feature>
<accession>A0A7K1SQQ8</accession>
<reference evidence="3 4" key="1">
    <citation type="submission" date="2019-12" db="EMBL/GenBank/DDBJ databases">
        <title>Spirosoma sp. HMF4905 genome sequencing and assembly.</title>
        <authorList>
            <person name="Kang H."/>
            <person name="Cha I."/>
            <person name="Kim H."/>
            <person name="Joh K."/>
        </authorList>
    </citation>
    <scope>NUCLEOTIDE SEQUENCE [LARGE SCALE GENOMIC DNA]</scope>
    <source>
        <strain evidence="3 4">HMF4905</strain>
    </source>
</reference>
<feature type="chain" id="PRO_5029490343" evidence="1">
    <location>
        <begin position="19"/>
        <end position="309"/>
    </location>
</feature>
<evidence type="ECO:0000313" key="4">
    <source>
        <dbReference type="Proteomes" id="UP000436006"/>
    </source>
</evidence>
<organism evidence="3 4">
    <name type="scientific">Spirosoma arboris</name>
    <dbReference type="NCBI Taxonomy" id="2682092"/>
    <lineage>
        <taxon>Bacteria</taxon>
        <taxon>Pseudomonadati</taxon>
        <taxon>Bacteroidota</taxon>
        <taxon>Cytophagia</taxon>
        <taxon>Cytophagales</taxon>
        <taxon>Cytophagaceae</taxon>
        <taxon>Spirosoma</taxon>
    </lineage>
</organism>
<dbReference type="Pfam" id="PF13449">
    <property type="entry name" value="Phytase-like"/>
    <property type="match status" value="1"/>
</dbReference>